<organism evidence="1">
    <name type="scientific">marine sediment metagenome</name>
    <dbReference type="NCBI Taxonomy" id="412755"/>
    <lineage>
        <taxon>unclassified sequences</taxon>
        <taxon>metagenomes</taxon>
        <taxon>ecological metagenomes</taxon>
    </lineage>
</organism>
<gene>
    <name evidence="1" type="ORF">LCGC14_1880920</name>
</gene>
<protein>
    <submittedName>
        <fullName evidence="1">Uncharacterized protein</fullName>
    </submittedName>
</protein>
<name>A0A0F9G2B6_9ZZZZ</name>
<reference evidence="1" key="1">
    <citation type="journal article" date="2015" name="Nature">
        <title>Complex archaea that bridge the gap between prokaryotes and eukaryotes.</title>
        <authorList>
            <person name="Spang A."/>
            <person name="Saw J.H."/>
            <person name="Jorgensen S.L."/>
            <person name="Zaremba-Niedzwiedzka K."/>
            <person name="Martijn J."/>
            <person name="Lind A.E."/>
            <person name="van Eijk R."/>
            <person name="Schleper C."/>
            <person name="Guy L."/>
            <person name="Ettema T.J."/>
        </authorList>
    </citation>
    <scope>NUCLEOTIDE SEQUENCE</scope>
</reference>
<proteinExistence type="predicted"/>
<dbReference type="EMBL" id="LAZR01019366">
    <property type="protein sequence ID" value="KKL92814.1"/>
    <property type="molecule type" value="Genomic_DNA"/>
</dbReference>
<comment type="caution">
    <text evidence="1">The sequence shown here is derived from an EMBL/GenBank/DDBJ whole genome shotgun (WGS) entry which is preliminary data.</text>
</comment>
<accession>A0A0F9G2B6</accession>
<sequence>MIKGIGLRKVEISNQEYKYYQQLIEQYTDDKHKGSSYFADLFETDDNGIIIIIKPIKSIPWEILFFVQNLMINQNLRQYDKRMVAIENKLSRSKK</sequence>
<dbReference type="AlphaFoldDB" id="A0A0F9G2B6"/>
<evidence type="ECO:0000313" key="1">
    <source>
        <dbReference type="EMBL" id="KKL92814.1"/>
    </source>
</evidence>